<proteinExistence type="predicted"/>
<dbReference type="KEGG" id="wna:KA717_29010"/>
<dbReference type="AlphaFoldDB" id="A0A977KTQ8"/>
<organism evidence="7">
    <name type="scientific">Woronichinia naegeliana WA131</name>
    <dbReference type="NCBI Taxonomy" id="2824559"/>
    <lineage>
        <taxon>Bacteria</taxon>
        <taxon>Bacillati</taxon>
        <taxon>Cyanobacteriota</taxon>
        <taxon>Cyanophyceae</taxon>
        <taxon>Synechococcales</taxon>
        <taxon>Coelosphaeriaceae</taxon>
        <taxon>Woronichinia</taxon>
    </lineage>
</organism>
<evidence type="ECO:0000256" key="2">
    <source>
        <dbReference type="ARBA" id="ARBA00022692"/>
    </source>
</evidence>
<dbReference type="Proteomes" id="UP001065613">
    <property type="component" value="Chromosome"/>
</dbReference>
<accession>A0A977KTQ8</accession>
<dbReference type="SUPFAM" id="SSF53822">
    <property type="entry name" value="Periplasmic binding protein-like I"/>
    <property type="match status" value="1"/>
</dbReference>
<feature type="region of interest" description="Disordered" evidence="5">
    <location>
        <begin position="15"/>
        <end position="40"/>
    </location>
</feature>
<dbReference type="PANTHER" id="PTHR30483:SF6">
    <property type="entry name" value="PERIPLASMIC BINDING PROTEIN OF ABC TRANSPORTER FOR NATURAL AMINO ACIDS"/>
    <property type="match status" value="1"/>
</dbReference>
<evidence type="ECO:0000256" key="5">
    <source>
        <dbReference type="SAM" id="MobiDB-lite"/>
    </source>
</evidence>
<dbReference type="InterPro" id="IPR051010">
    <property type="entry name" value="BCAA_transport"/>
</dbReference>
<name>A0A977KTQ8_9CYAN</name>
<dbReference type="GO" id="GO:0016020">
    <property type="term" value="C:membrane"/>
    <property type="evidence" value="ECO:0007669"/>
    <property type="project" value="UniProtKB-SubCell"/>
</dbReference>
<comment type="subcellular location">
    <subcellularLocation>
        <location evidence="1">Membrane</location>
    </subcellularLocation>
</comment>
<protein>
    <submittedName>
        <fullName evidence="7">ABC transporter substrate-binding protein</fullName>
    </submittedName>
</protein>
<dbReference type="EMBL" id="CP073041">
    <property type="protein sequence ID" value="UXE59744.1"/>
    <property type="molecule type" value="Genomic_DNA"/>
</dbReference>
<feature type="domain" description="Receptor ligand binding region" evidence="6">
    <location>
        <begin position="65"/>
        <end position="416"/>
    </location>
</feature>
<feature type="compositionally biased region" description="Low complexity" evidence="5">
    <location>
        <begin position="15"/>
        <end position="38"/>
    </location>
</feature>
<dbReference type="InterPro" id="IPR001828">
    <property type="entry name" value="ANF_lig-bd_rcpt"/>
</dbReference>
<dbReference type="PANTHER" id="PTHR30483">
    <property type="entry name" value="LEUCINE-SPECIFIC-BINDING PROTEIN"/>
    <property type="match status" value="1"/>
</dbReference>
<dbReference type="CDD" id="cd06346">
    <property type="entry name" value="PBP1_ABC_ligand_binding-like"/>
    <property type="match status" value="1"/>
</dbReference>
<evidence type="ECO:0000256" key="4">
    <source>
        <dbReference type="ARBA" id="ARBA00023136"/>
    </source>
</evidence>
<sequence>MITSLSLSFLTACGEQTNQTTNPSPTTATSPTEQASQTNGEEGLKLGALLPATGDLSSIGQNMPVAAKLAVDTINDCGGVNGKPVTLVIEDDQTDPTAGAAAMTKLAEADKVAGVIGSFASSVSSAAVPIAVKNKVMLISPGSTSPVFTDQAKKGDFQGYWARTAPPDTYQAQALASLAAKKGLKRVATVVINNDYGVGFEKVFVESVAKSGGTIVDKDKPVRYDPKAATLDTEAGQAFANKPNAVAAVLYADTGSVLLQTAYKQGLTKGVILLLTDGVYSDDFVKKVGKGADGKSIIAGALGTVPGANGKSLDNFTKIWKEKTGKDVTAFVPHTYDAAVLMMLAAEAAKSNTGEGIKSKIREVSAGKGEPVTDACKALALAKAGKPVNYQGASGNVDIDANGDVVGSYDVWTVEPDGKLKVIDKVMPQ</sequence>
<evidence type="ECO:0000256" key="3">
    <source>
        <dbReference type="ARBA" id="ARBA00022989"/>
    </source>
</evidence>
<dbReference type="Pfam" id="PF01094">
    <property type="entry name" value="ANF_receptor"/>
    <property type="match status" value="1"/>
</dbReference>
<keyword evidence="3" id="KW-1133">Transmembrane helix</keyword>
<keyword evidence="2" id="KW-0812">Transmembrane</keyword>
<dbReference type="InterPro" id="IPR028082">
    <property type="entry name" value="Peripla_BP_I"/>
</dbReference>
<evidence type="ECO:0000313" key="7">
    <source>
        <dbReference type="EMBL" id="UXE59744.1"/>
    </source>
</evidence>
<evidence type="ECO:0000256" key="1">
    <source>
        <dbReference type="ARBA" id="ARBA00004370"/>
    </source>
</evidence>
<gene>
    <name evidence="7" type="ORF">KA717_29010</name>
</gene>
<keyword evidence="4" id="KW-0472">Membrane</keyword>
<evidence type="ECO:0000259" key="6">
    <source>
        <dbReference type="Pfam" id="PF01094"/>
    </source>
</evidence>
<dbReference type="Gene3D" id="3.40.50.2300">
    <property type="match status" value="2"/>
</dbReference>
<reference evidence="7" key="1">
    <citation type="submission" date="2021-04" db="EMBL/GenBank/DDBJ databases">
        <title>Genome sequence of Woronichinia naegeliana from Washington state freshwater lake bloom.</title>
        <authorList>
            <person name="Dreher T.W."/>
        </authorList>
    </citation>
    <scope>NUCLEOTIDE SEQUENCE</scope>
    <source>
        <strain evidence="7">WA131</strain>
    </source>
</reference>